<keyword evidence="3" id="KW-0520">NAD</keyword>
<dbReference type="GO" id="GO:0016616">
    <property type="term" value="F:oxidoreductase activity, acting on the CH-OH group of donors, NAD or NADP as acceptor"/>
    <property type="evidence" value="ECO:0007669"/>
    <property type="project" value="InterPro"/>
</dbReference>
<dbReference type="CDD" id="cd05299">
    <property type="entry name" value="CtBP_dh"/>
    <property type="match status" value="1"/>
</dbReference>
<dbReference type="Proteomes" id="UP000595917">
    <property type="component" value="Chromosome"/>
</dbReference>
<evidence type="ECO:0000256" key="2">
    <source>
        <dbReference type="ARBA" id="ARBA00023002"/>
    </source>
</evidence>
<organism evidence="5 6">
    <name type="scientific">Breznakiella homolactica</name>
    <dbReference type="NCBI Taxonomy" id="2798577"/>
    <lineage>
        <taxon>Bacteria</taxon>
        <taxon>Pseudomonadati</taxon>
        <taxon>Spirochaetota</taxon>
        <taxon>Spirochaetia</taxon>
        <taxon>Spirochaetales</taxon>
        <taxon>Breznakiellaceae</taxon>
        <taxon>Breznakiella</taxon>
    </lineage>
</organism>
<dbReference type="Gene3D" id="3.40.50.720">
    <property type="entry name" value="NAD(P)-binding Rossmann-like Domain"/>
    <property type="match status" value="2"/>
</dbReference>
<reference evidence="5" key="1">
    <citation type="submission" date="2021-01" db="EMBL/GenBank/DDBJ databases">
        <title>Description of Breznakiella homolactica.</title>
        <authorList>
            <person name="Song Y."/>
            <person name="Brune A."/>
        </authorList>
    </citation>
    <scope>NUCLEOTIDE SEQUENCE</scope>
    <source>
        <strain evidence="5">RmG30</strain>
    </source>
</reference>
<keyword evidence="6" id="KW-1185">Reference proteome</keyword>
<dbReference type="InterPro" id="IPR036291">
    <property type="entry name" value="NAD(P)-bd_dom_sf"/>
</dbReference>
<dbReference type="KEGG" id="bhc:JFL75_03270"/>
<dbReference type="GO" id="GO:0003714">
    <property type="term" value="F:transcription corepressor activity"/>
    <property type="evidence" value="ECO:0007669"/>
    <property type="project" value="InterPro"/>
</dbReference>
<gene>
    <name evidence="5" type="ORF">JFL75_03270</name>
</gene>
<dbReference type="Pfam" id="PF02826">
    <property type="entry name" value="2-Hacid_dh_C"/>
    <property type="match status" value="1"/>
</dbReference>
<name>A0A7T8BAX6_9SPIR</name>
<dbReference type="InterPro" id="IPR043322">
    <property type="entry name" value="CtBP"/>
</dbReference>
<dbReference type="PROSITE" id="PS00671">
    <property type="entry name" value="D_2_HYDROXYACID_DH_3"/>
    <property type="match status" value="1"/>
</dbReference>
<comment type="similarity">
    <text evidence="1">Belongs to the D-isomer specific 2-hydroxyacid dehydrogenase family.</text>
</comment>
<dbReference type="FunFam" id="3.40.50.720:FF:000203">
    <property type="entry name" value="D-3-phosphoglycerate dehydrogenase (SerA)"/>
    <property type="match status" value="1"/>
</dbReference>
<dbReference type="InterPro" id="IPR006140">
    <property type="entry name" value="D-isomer_DH_NAD-bd"/>
</dbReference>
<sequence>MSKKYLVMRVDHDGGRTDLSEEAKALARADAEIRGADCVTEEEIIAAAADADVLLTASAQITRRVLEALPKSRGIIRYGVGYDTIDIDAATDHGVVVINNPAPAWCTEEVSNHAMMLLLGCAKKIGSLNGLIKQRNWAAAKQSVFPMVCVHGQTAGIIGCGYIGRRIAEKARCFNLTVLGYDPYADSAAASQSGIELTELDTLLRESDFIILQTPLTEETYHLIGEKEFSLMKSTAYIINTARGDVIDEAALIAALRRGTIAGAGLDVFAHEPPEPDNPLLAMDNVIMTPHCASWSDTSFNTLYRLVGSEAAEILSGKMPQYLVNKGVKPKADLR</sequence>
<dbReference type="InterPro" id="IPR050418">
    <property type="entry name" value="D-iso_2-hydroxyacid_DH_PdxB"/>
</dbReference>
<dbReference type="PANTHER" id="PTHR43761:SF1">
    <property type="entry name" value="D-ISOMER SPECIFIC 2-HYDROXYACID DEHYDROGENASE CATALYTIC DOMAIN-CONTAINING PROTEIN-RELATED"/>
    <property type="match status" value="1"/>
</dbReference>
<dbReference type="SUPFAM" id="SSF52283">
    <property type="entry name" value="Formate/glycerate dehydrogenase catalytic domain-like"/>
    <property type="match status" value="1"/>
</dbReference>
<evidence type="ECO:0000313" key="6">
    <source>
        <dbReference type="Proteomes" id="UP000595917"/>
    </source>
</evidence>
<dbReference type="GO" id="GO:0051287">
    <property type="term" value="F:NAD binding"/>
    <property type="evidence" value="ECO:0007669"/>
    <property type="project" value="InterPro"/>
</dbReference>
<protein>
    <submittedName>
        <fullName evidence="5">C-terminal binding protein</fullName>
    </submittedName>
</protein>
<dbReference type="InterPro" id="IPR029753">
    <property type="entry name" value="D-isomer_DH_CS"/>
</dbReference>
<evidence type="ECO:0000256" key="1">
    <source>
        <dbReference type="ARBA" id="ARBA00005854"/>
    </source>
</evidence>
<feature type="domain" description="D-isomer specific 2-hydroxyacid dehydrogenase NAD-binding" evidence="4">
    <location>
        <begin position="115"/>
        <end position="293"/>
    </location>
</feature>
<dbReference type="AlphaFoldDB" id="A0A7T8BAX6"/>
<evidence type="ECO:0000259" key="4">
    <source>
        <dbReference type="Pfam" id="PF02826"/>
    </source>
</evidence>
<evidence type="ECO:0000256" key="3">
    <source>
        <dbReference type="ARBA" id="ARBA00023027"/>
    </source>
</evidence>
<dbReference type="PANTHER" id="PTHR43761">
    <property type="entry name" value="D-ISOMER SPECIFIC 2-HYDROXYACID DEHYDROGENASE FAMILY PROTEIN (AFU_ORTHOLOGUE AFUA_1G13630)"/>
    <property type="match status" value="1"/>
</dbReference>
<evidence type="ECO:0000313" key="5">
    <source>
        <dbReference type="EMBL" id="QQO09947.1"/>
    </source>
</evidence>
<proteinExistence type="inferred from homology"/>
<dbReference type="SUPFAM" id="SSF51735">
    <property type="entry name" value="NAD(P)-binding Rossmann-fold domains"/>
    <property type="match status" value="1"/>
</dbReference>
<dbReference type="RefSeq" id="WP_215627251.1">
    <property type="nucleotide sequence ID" value="NZ_CP067089.2"/>
</dbReference>
<accession>A0A7T8BAX6</accession>
<dbReference type="EMBL" id="CP067089">
    <property type="protein sequence ID" value="QQO09947.1"/>
    <property type="molecule type" value="Genomic_DNA"/>
</dbReference>
<keyword evidence="2" id="KW-0560">Oxidoreductase</keyword>